<dbReference type="EMBL" id="BK059103">
    <property type="protein sequence ID" value="DAE30246.1"/>
    <property type="molecule type" value="Genomic_DNA"/>
</dbReference>
<evidence type="ECO:0000313" key="1">
    <source>
        <dbReference type="EMBL" id="DAE30246.1"/>
    </source>
</evidence>
<organism evidence="1">
    <name type="scientific">virus sp. ct5rm7</name>
    <dbReference type="NCBI Taxonomy" id="2827298"/>
    <lineage>
        <taxon>Viruses</taxon>
    </lineage>
</organism>
<proteinExistence type="predicted"/>
<protein>
    <submittedName>
        <fullName evidence="1">Uncharacterized protein</fullName>
    </submittedName>
</protein>
<sequence>MSGVCMAELTPYTHRFTLYTHSGKRNSLPVF</sequence>
<name>A0A8S5RFT0_9VIRU</name>
<accession>A0A8S5RFT0</accession>
<reference evidence="1" key="1">
    <citation type="journal article" date="2021" name="Proc. Natl. Acad. Sci. U.S.A.">
        <title>A Catalog of Tens of Thousands of Viruses from Human Metagenomes Reveals Hidden Associations with Chronic Diseases.</title>
        <authorList>
            <person name="Tisza M.J."/>
            <person name="Buck C.B."/>
        </authorList>
    </citation>
    <scope>NUCLEOTIDE SEQUENCE</scope>
    <source>
        <strain evidence="1">Ct5rm7</strain>
    </source>
</reference>